<reference evidence="1" key="1">
    <citation type="submission" date="2014-11" db="EMBL/GenBank/DDBJ databases">
        <authorList>
            <person name="Amaro Gonzalez C."/>
        </authorList>
    </citation>
    <scope>NUCLEOTIDE SEQUENCE</scope>
</reference>
<protein>
    <submittedName>
        <fullName evidence="1">Uncharacterized protein</fullName>
    </submittedName>
</protein>
<proteinExistence type="predicted"/>
<evidence type="ECO:0000313" key="1">
    <source>
        <dbReference type="EMBL" id="JAH83129.1"/>
    </source>
</evidence>
<name>A0A0E9VYA0_ANGAN</name>
<dbReference type="EMBL" id="GBXM01025448">
    <property type="protein sequence ID" value="JAH83129.1"/>
    <property type="molecule type" value="Transcribed_RNA"/>
</dbReference>
<sequence>MSELRKAPLPL</sequence>
<organism evidence="1">
    <name type="scientific">Anguilla anguilla</name>
    <name type="common">European freshwater eel</name>
    <name type="synonym">Muraena anguilla</name>
    <dbReference type="NCBI Taxonomy" id="7936"/>
    <lineage>
        <taxon>Eukaryota</taxon>
        <taxon>Metazoa</taxon>
        <taxon>Chordata</taxon>
        <taxon>Craniata</taxon>
        <taxon>Vertebrata</taxon>
        <taxon>Euteleostomi</taxon>
        <taxon>Actinopterygii</taxon>
        <taxon>Neopterygii</taxon>
        <taxon>Teleostei</taxon>
        <taxon>Anguilliformes</taxon>
        <taxon>Anguillidae</taxon>
        <taxon>Anguilla</taxon>
    </lineage>
</organism>
<reference evidence="1" key="2">
    <citation type="journal article" date="2015" name="Fish Shellfish Immunol.">
        <title>Early steps in the European eel (Anguilla anguilla)-Vibrio vulnificus interaction in the gills: Role of the RtxA13 toxin.</title>
        <authorList>
            <person name="Callol A."/>
            <person name="Pajuelo D."/>
            <person name="Ebbesson L."/>
            <person name="Teles M."/>
            <person name="MacKenzie S."/>
            <person name="Amaro C."/>
        </authorList>
    </citation>
    <scope>NUCLEOTIDE SEQUENCE</scope>
</reference>
<accession>A0A0E9VYA0</accession>